<proteinExistence type="predicted"/>
<gene>
    <name evidence="1" type="ORF">CGLO_12781</name>
</gene>
<sequence>MPKRNKKVV</sequence>
<dbReference type="Proteomes" id="UP000015530">
    <property type="component" value="Unassembled WGS sequence"/>
</dbReference>
<name>T0JXV3_COLGC</name>
<accession>T0JXV3</accession>
<organism evidence="1 2">
    <name type="scientific">Colletotrichum gloeosporioides (strain Cg-14)</name>
    <name type="common">Anthracnose fungus</name>
    <name type="synonym">Glomerella cingulata</name>
    <dbReference type="NCBI Taxonomy" id="1237896"/>
    <lineage>
        <taxon>Eukaryota</taxon>
        <taxon>Fungi</taxon>
        <taxon>Dikarya</taxon>
        <taxon>Ascomycota</taxon>
        <taxon>Pezizomycotina</taxon>
        <taxon>Sordariomycetes</taxon>
        <taxon>Hypocreomycetidae</taxon>
        <taxon>Glomerellales</taxon>
        <taxon>Glomerellaceae</taxon>
        <taxon>Colletotrichum</taxon>
        <taxon>Colletotrichum gloeosporioides species complex</taxon>
    </lineage>
</organism>
<dbReference type="EMBL" id="AMYD01002753">
    <property type="protein sequence ID" value="EQB48022.1"/>
    <property type="molecule type" value="Genomic_DNA"/>
</dbReference>
<evidence type="ECO:0000313" key="1">
    <source>
        <dbReference type="EMBL" id="EQB48022.1"/>
    </source>
</evidence>
<comment type="caution">
    <text evidence="1">The sequence shown here is derived from an EMBL/GenBank/DDBJ whole genome shotgun (WGS) entry which is preliminary data.</text>
</comment>
<evidence type="ECO:0000313" key="2">
    <source>
        <dbReference type="Proteomes" id="UP000015530"/>
    </source>
</evidence>
<reference evidence="2" key="1">
    <citation type="journal article" date="2013" name="Mol. Plant Microbe Interact.">
        <title>Global aspects of pacC regulation of pathogenicity genes in Colletotrichum gloeosporioides as revealed by transcriptome analysis.</title>
        <authorList>
            <person name="Alkan N."/>
            <person name="Meng X."/>
            <person name="Friedlander G."/>
            <person name="Reuveni E."/>
            <person name="Sukno S."/>
            <person name="Sherman A."/>
            <person name="Thon M."/>
            <person name="Fluhr R."/>
            <person name="Prusky D."/>
        </authorList>
    </citation>
    <scope>NUCLEOTIDE SEQUENCE [LARGE SCALE GENOMIC DNA]</scope>
    <source>
        <strain evidence="2">Cg-14</strain>
    </source>
</reference>
<protein>
    <submittedName>
        <fullName evidence="1">Uncharacterized protein</fullName>
    </submittedName>
</protein>
<dbReference type="HOGENOM" id="CLU_3438970_0_0_1"/>